<proteinExistence type="inferred from homology"/>
<gene>
    <name evidence="5" type="ORF">ACFOX3_17665</name>
</gene>
<comment type="similarity">
    <text evidence="2">Belongs to the ACC deaminase/D-cysteine desulfhydrase family.</text>
</comment>
<dbReference type="InterPro" id="IPR036052">
    <property type="entry name" value="TrpB-like_PALP_sf"/>
</dbReference>
<evidence type="ECO:0000256" key="3">
    <source>
        <dbReference type="ARBA" id="ARBA00022898"/>
    </source>
</evidence>
<sequence>MVFIAESIAETASRVPMQRVAWQLMDQQGLELWVRRDDLLPAWCQGNKYYKLYHNLNSVGDDQTVVSFGGAFSNHLHALALAAKMLGVACVGIVRGERPARLSPTLADVEAAGMRLVFLSRLEYRRLTAASSDSERLAAVAELMACHPSSIHLVPEGGANAAGMAGCAELGASIAAQAVAQFGQDSPFDDLLLPAATGTTLAGLARGLPKDWRISGVSVLGPTVKGGRNSLSDVITENIGSLPCASWRLLAADGLGGYARTTPALLAFMQAFHAETGILLDQVYTGKLFWVIAQQAQRQFWRPGSRLLALHTGGLQGRRGLEWKRV</sequence>
<keyword evidence="3" id="KW-0663">Pyridoxal phosphate</keyword>
<dbReference type="PANTHER" id="PTHR43780:SF2">
    <property type="entry name" value="1-AMINOCYCLOPROPANE-1-CARBOXYLATE DEAMINASE-RELATED"/>
    <property type="match status" value="1"/>
</dbReference>
<dbReference type="Gene3D" id="3.40.50.1100">
    <property type="match status" value="2"/>
</dbReference>
<name>A0ABV8VAQ6_9GAMM</name>
<comment type="cofactor">
    <cofactor evidence="1">
        <name>pyridoxal 5'-phosphate</name>
        <dbReference type="ChEBI" id="CHEBI:597326"/>
    </cofactor>
</comment>
<accession>A0ABV8VAQ6</accession>
<dbReference type="Proteomes" id="UP001595840">
    <property type="component" value="Unassembled WGS sequence"/>
</dbReference>
<dbReference type="PANTHER" id="PTHR43780">
    <property type="entry name" value="1-AMINOCYCLOPROPANE-1-CARBOXYLATE DEAMINASE-RELATED"/>
    <property type="match status" value="1"/>
</dbReference>
<evidence type="ECO:0000313" key="5">
    <source>
        <dbReference type="EMBL" id="MFC4364149.1"/>
    </source>
</evidence>
<protein>
    <submittedName>
        <fullName evidence="5">1-aminocyclopropane-1-carboxylate deaminase/D-cysteine desulfhydrase</fullName>
    </submittedName>
</protein>
<dbReference type="InterPro" id="IPR027278">
    <property type="entry name" value="ACCD_DCysDesulf"/>
</dbReference>
<keyword evidence="6" id="KW-1185">Reference proteome</keyword>
<dbReference type="EMBL" id="JBHSCX010000021">
    <property type="protein sequence ID" value="MFC4364149.1"/>
    <property type="molecule type" value="Genomic_DNA"/>
</dbReference>
<dbReference type="Pfam" id="PF00291">
    <property type="entry name" value="PALP"/>
    <property type="match status" value="1"/>
</dbReference>
<evidence type="ECO:0000256" key="2">
    <source>
        <dbReference type="ARBA" id="ARBA00008639"/>
    </source>
</evidence>
<comment type="caution">
    <text evidence="5">The sequence shown here is derived from an EMBL/GenBank/DDBJ whole genome shotgun (WGS) entry which is preliminary data.</text>
</comment>
<evidence type="ECO:0000259" key="4">
    <source>
        <dbReference type="Pfam" id="PF00291"/>
    </source>
</evidence>
<evidence type="ECO:0000313" key="6">
    <source>
        <dbReference type="Proteomes" id="UP001595840"/>
    </source>
</evidence>
<dbReference type="PIRSF" id="PIRSF006278">
    <property type="entry name" value="ACCD_DCysDesulf"/>
    <property type="match status" value="1"/>
</dbReference>
<dbReference type="InterPro" id="IPR001926">
    <property type="entry name" value="TrpB-like_PALP"/>
</dbReference>
<evidence type="ECO:0000256" key="1">
    <source>
        <dbReference type="ARBA" id="ARBA00001933"/>
    </source>
</evidence>
<dbReference type="RefSeq" id="WP_290262604.1">
    <property type="nucleotide sequence ID" value="NZ_JAUFQG010000004.1"/>
</dbReference>
<feature type="domain" description="Tryptophan synthase beta chain-like PALP" evidence="4">
    <location>
        <begin position="26"/>
        <end position="313"/>
    </location>
</feature>
<dbReference type="SUPFAM" id="SSF53686">
    <property type="entry name" value="Tryptophan synthase beta subunit-like PLP-dependent enzymes"/>
    <property type="match status" value="1"/>
</dbReference>
<organism evidence="5 6">
    <name type="scientific">Simiduia curdlanivorans</name>
    <dbReference type="NCBI Taxonomy" id="1492769"/>
    <lineage>
        <taxon>Bacteria</taxon>
        <taxon>Pseudomonadati</taxon>
        <taxon>Pseudomonadota</taxon>
        <taxon>Gammaproteobacteria</taxon>
        <taxon>Cellvibrionales</taxon>
        <taxon>Cellvibrionaceae</taxon>
        <taxon>Simiduia</taxon>
    </lineage>
</organism>
<reference evidence="6" key="1">
    <citation type="journal article" date="2019" name="Int. J. Syst. Evol. Microbiol.">
        <title>The Global Catalogue of Microorganisms (GCM) 10K type strain sequencing project: providing services to taxonomists for standard genome sequencing and annotation.</title>
        <authorList>
            <consortium name="The Broad Institute Genomics Platform"/>
            <consortium name="The Broad Institute Genome Sequencing Center for Infectious Disease"/>
            <person name="Wu L."/>
            <person name="Ma J."/>
        </authorList>
    </citation>
    <scope>NUCLEOTIDE SEQUENCE [LARGE SCALE GENOMIC DNA]</scope>
    <source>
        <strain evidence="6">CECT 8570</strain>
    </source>
</reference>